<evidence type="ECO:0000256" key="3">
    <source>
        <dbReference type="ARBA" id="ARBA00008661"/>
    </source>
</evidence>
<dbReference type="InterPro" id="IPR002659">
    <property type="entry name" value="Glyco_trans_31"/>
</dbReference>
<keyword evidence="5" id="KW-0808">Transferase</keyword>
<evidence type="ECO:0000313" key="13">
    <source>
        <dbReference type="Proteomes" id="UP001190700"/>
    </source>
</evidence>
<organism evidence="12 13">
    <name type="scientific">Cymbomonas tetramitiformis</name>
    <dbReference type="NCBI Taxonomy" id="36881"/>
    <lineage>
        <taxon>Eukaryota</taxon>
        <taxon>Viridiplantae</taxon>
        <taxon>Chlorophyta</taxon>
        <taxon>Pyramimonadophyceae</taxon>
        <taxon>Pyramimonadales</taxon>
        <taxon>Pyramimonadaceae</taxon>
        <taxon>Cymbomonas</taxon>
    </lineage>
</organism>
<dbReference type="AlphaFoldDB" id="A0AAE0H1M1"/>
<keyword evidence="6 11" id="KW-0812">Transmembrane</keyword>
<evidence type="ECO:0000256" key="1">
    <source>
        <dbReference type="ARBA" id="ARBA00004323"/>
    </source>
</evidence>
<name>A0AAE0H1M1_9CHLO</name>
<evidence type="ECO:0000256" key="11">
    <source>
        <dbReference type="SAM" id="Phobius"/>
    </source>
</evidence>
<dbReference type="Proteomes" id="UP001190700">
    <property type="component" value="Unassembled WGS sequence"/>
</dbReference>
<comment type="subcellular location">
    <subcellularLocation>
        <location evidence="1">Golgi apparatus membrane</location>
        <topology evidence="1">Single-pass type II membrane protein</topology>
    </subcellularLocation>
</comment>
<dbReference type="InterPro" id="IPR029044">
    <property type="entry name" value="Nucleotide-diphossugar_trans"/>
</dbReference>
<gene>
    <name evidence="12" type="ORF">CYMTET_4307</name>
</gene>
<keyword evidence="8 11" id="KW-1133">Transmembrane helix</keyword>
<dbReference type="PANTHER" id="PTHR11214">
    <property type="entry name" value="BETA-1,3-N-ACETYLGLUCOSAMINYLTRANSFERASE"/>
    <property type="match status" value="1"/>
</dbReference>
<keyword evidence="10 11" id="KW-0472">Membrane</keyword>
<protein>
    <submittedName>
        <fullName evidence="12">Uncharacterized protein</fullName>
    </submittedName>
</protein>
<comment type="similarity">
    <text evidence="3">Belongs to the glycosyltransferase 31 family.</text>
</comment>
<keyword evidence="4" id="KW-0328">Glycosyltransferase</keyword>
<evidence type="ECO:0000256" key="5">
    <source>
        <dbReference type="ARBA" id="ARBA00022679"/>
    </source>
</evidence>
<proteinExistence type="inferred from homology"/>
<evidence type="ECO:0000256" key="7">
    <source>
        <dbReference type="ARBA" id="ARBA00022968"/>
    </source>
</evidence>
<reference evidence="12 13" key="1">
    <citation type="journal article" date="2015" name="Genome Biol. Evol.">
        <title>Comparative Genomics of a Bacterivorous Green Alga Reveals Evolutionary Causalities and Consequences of Phago-Mixotrophic Mode of Nutrition.</title>
        <authorList>
            <person name="Burns J.A."/>
            <person name="Paasch A."/>
            <person name="Narechania A."/>
            <person name="Kim E."/>
        </authorList>
    </citation>
    <scope>NUCLEOTIDE SEQUENCE [LARGE SCALE GENOMIC DNA]</scope>
    <source>
        <strain evidence="12 13">PLY_AMNH</strain>
    </source>
</reference>
<evidence type="ECO:0000256" key="10">
    <source>
        <dbReference type="ARBA" id="ARBA00023136"/>
    </source>
</evidence>
<evidence type="ECO:0000256" key="2">
    <source>
        <dbReference type="ARBA" id="ARBA00004922"/>
    </source>
</evidence>
<evidence type="ECO:0000256" key="4">
    <source>
        <dbReference type="ARBA" id="ARBA00022676"/>
    </source>
</evidence>
<evidence type="ECO:0000256" key="9">
    <source>
        <dbReference type="ARBA" id="ARBA00023034"/>
    </source>
</evidence>
<accession>A0AAE0H1M1</accession>
<dbReference type="EMBL" id="LGRX02000552">
    <property type="protein sequence ID" value="KAK3288206.1"/>
    <property type="molecule type" value="Genomic_DNA"/>
</dbReference>
<evidence type="ECO:0000313" key="12">
    <source>
        <dbReference type="EMBL" id="KAK3288206.1"/>
    </source>
</evidence>
<evidence type="ECO:0000256" key="6">
    <source>
        <dbReference type="ARBA" id="ARBA00022692"/>
    </source>
</evidence>
<comment type="pathway">
    <text evidence="2">Protein modification; protein glycosylation.</text>
</comment>
<evidence type="ECO:0000256" key="8">
    <source>
        <dbReference type="ARBA" id="ARBA00022989"/>
    </source>
</evidence>
<comment type="caution">
    <text evidence="12">The sequence shown here is derived from an EMBL/GenBank/DDBJ whole genome shotgun (WGS) entry which is preliminary data.</text>
</comment>
<keyword evidence="13" id="KW-1185">Reference proteome</keyword>
<feature type="transmembrane region" description="Helical" evidence="11">
    <location>
        <begin position="21"/>
        <end position="45"/>
    </location>
</feature>
<keyword evidence="7" id="KW-0735">Signal-anchor</keyword>
<dbReference type="GO" id="GO:0016758">
    <property type="term" value="F:hexosyltransferase activity"/>
    <property type="evidence" value="ECO:0007669"/>
    <property type="project" value="InterPro"/>
</dbReference>
<dbReference type="GO" id="GO:0000139">
    <property type="term" value="C:Golgi membrane"/>
    <property type="evidence" value="ECO:0007669"/>
    <property type="project" value="UniProtKB-SubCell"/>
</dbReference>
<keyword evidence="9" id="KW-0333">Golgi apparatus</keyword>
<dbReference type="SUPFAM" id="SSF53448">
    <property type="entry name" value="Nucleotide-diphospho-sugar transferases"/>
    <property type="match status" value="1"/>
</dbReference>
<sequence length="680" mass="76159">MNDRTALFQRKNQRRTLVRKCCVHSGVLVGLAASAIVLAILQILLSSQLTDLGKDGLPGDWPTAGRKHVPFTSMARAESFLSSHFEPGGLETSQNALPRVALVVGVTSAADSVDWRDAARSSWLQALQDSRASAQVLVHFLVGGCPTPTQRNKITKENRLYNDTLVLPLPNCTEETTEVMDVDALELLQSWLQYITRSYRFDYALKAESHVYLRMPVVTSTLLSAEPHALYWGRLVKTTNGAAPYMARGFYAMSENLAHWLAQPPLPLRSIVHSQGQEARHTNDNTRPGAVFEGEVIGEAAALIIPVEGWMSDPHLTRGIHCNHSTFACKGHWPSCQPKSQQDMLTVHDRCRKEDEKLWPQQPSFLQGGRERHTPDPPAVSPETVKYGTHTLQLPNPPLVTALVAAPGPHELHEALYESFRAQTHQLKRMTVGDSSPFGASPFFSQLSDPRVNYYYLPGVSDVSIRRNRLIERSFGDVIMHFDANAYYGPRYMADTVDFMLKSGAQLVKLSAWFVMRRATMALQYIDLDENYFVEYSRCGLGGTEQQPTHKLAHGFSFAYHRLLHKQVKFLERPSVTVVHDDDSASLTWALEVAKKKALHIATRPDRTGVVIQIVDSFPSNHEHNTPSKRLNAHYHLPQCLLHSLFSGAQMLPWFPHRSIATNNVTIVDDSDDTSRILKV</sequence>